<keyword evidence="4" id="KW-0032">Aminotransferase</keyword>
<dbReference type="InterPro" id="IPR005814">
    <property type="entry name" value="Aminotrans_3"/>
</dbReference>
<evidence type="ECO:0000313" key="4">
    <source>
        <dbReference type="EMBL" id="KFE66588.1"/>
    </source>
</evidence>
<proteinExistence type="inferred from homology"/>
<dbReference type="PATRIC" id="fig|394096.3.peg.5404"/>
<dbReference type="Proteomes" id="UP000028725">
    <property type="component" value="Unassembled WGS sequence"/>
</dbReference>
<sequence>MDTPTRKHPSLPIPIQGEIRLERSNQLLEEAKRLVPGVTQSMMKRPEQFAPGAFPVFVVKGQGALVEDADGQEYIDFISGLGANMLGHKHPAVVETIRAHLDEGVLHSLPTPIEVSAVRALVDVIPGAEMARFFKTGADATSAAVRLGRHLTGKERIITVGYNGWHDHFMFDTPGVPAALAQHTMRLPLFTEPDEAALLAAIEQNAKQLALVLLSVPYNRVLSREFMQKVRATCTAHEVLLVLDEVVTGFRLGLGGAQEFFGVQADFVCLSKALAAGMPLSAIAGPAKHLRRLDELQVSTTFGGEMLSLEVCQAVIAEYRQSGYISRIAALGARLREGINQRAEKLGSPLRVRGYDAIPFFNYAKTPPEHAKLMQPFQAGMARRGVLLRRDVNFICAAHTQEQIDHTIDMAEEVLHALNKSGSAA</sequence>
<comment type="caution">
    <text evidence="4">The sequence shown here is derived from an EMBL/GenBank/DDBJ whole genome shotgun (WGS) entry which is preliminary data.</text>
</comment>
<dbReference type="STRING" id="394096.DB31_1061"/>
<keyword evidence="4" id="KW-0808">Transferase</keyword>
<accession>A0A085WFX5</accession>
<protein>
    <submittedName>
        <fullName evidence="4">Glutamate-1-semialdehyde aminotransferase</fullName>
    </submittedName>
</protein>
<dbReference type="Gene3D" id="3.40.640.10">
    <property type="entry name" value="Type I PLP-dependent aspartate aminotransferase-like (Major domain)"/>
    <property type="match status" value="1"/>
</dbReference>
<evidence type="ECO:0000256" key="3">
    <source>
        <dbReference type="RuleBase" id="RU003560"/>
    </source>
</evidence>
<evidence type="ECO:0000313" key="5">
    <source>
        <dbReference type="Proteomes" id="UP000028725"/>
    </source>
</evidence>
<keyword evidence="2 3" id="KW-0663">Pyridoxal phosphate</keyword>
<dbReference type="EMBL" id="JMCB01000010">
    <property type="protein sequence ID" value="KFE66588.1"/>
    <property type="molecule type" value="Genomic_DNA"/>
</dbReference>
<dbReference type="PANTHER" id="PTHR43713:SF3">
    <property type="entry name" value="GLUTAMATE-1-SEMIALDEHYDE 2,1-AMINOMUTASE 1, CHLOROPLASTIC-RELATED"/>
    <property type="match status" value="1"/>
</dbReference>
<dbReference type="SUPFAM" id="SSF53383">
    <property type="entry name" value="PLP-dependent transferases"/>
    <property type="match status" value="1"/>
</dbReference>
<dbReference type="OrthoDB" id="9801834at2"/>
<dbReference type="AlphaFoldDB" id="A0A085WFX5"/>
<dbReference type="PANTHER" id="PTHR43713">
    <property type="entry name" value="GLUTAMATE-1-SEMIALDEHYDE 2,1-AMINOMUTASE"/>
    <property type="match status" value="1"/>
</dbReference>
<dbReference type="InterPro" id="IPR049704">
    <property type="entry name" value="Aminotrans_3_PPA_site"/>
</dbReference>
<dbReference type="InterPro" id="IPR015421">
    <property type="entry name" value="PyrdxlP-dep_Trfase_major"/>
</dbReference>
<evidence type="ECO:0000256" key="1">
    <source>
        <dbReference type="ARBA" id="ARBA00001933"/>
    </source>
</evidence>
<dbReference type="Pfam" id="PF00202">
    <property type="entry name" value="Aminotran_3"/>
    <property type="match status" value="2"/>
</dbReference>
<dbReference type="PROSITE" id="PS00600">
    <property type="entry name" value="AA_TRANSFER_CLASS_3"/>
    <property type="match status" value="1"/>
</dbReference>
<name>A0A085WFX5_9BACT</name>
<dbReference type="GO" id="GO:0008483">
    <property type="term" value="F:transaminase activity"/>
    <property type="evidence" value="ECO:0007669"/>
    <property type="project" value="UniProtKB-KW"/>
</dbReference>
<reference evidence="4 5" key="1">
    <citation type="submission" date="2014-04" db="EMBL/GenBank/DDBJ databases">
        <title>Genome assembly of Hyalangium minutum DSM 14724.</title>
        <authorList>
            <person name="Sharma G."/>
            <person name="Subramanian S."/>
        </authorList>
    </citation>
    <scope>NUCLEOTIDE SEQUENCE [LARGE SCALE GENOMIC DNA]</scope>
    <source>
        <strain evidence="4 5">DSM 14724</strain>
    </source>
</reference>
<dbReference type="Gene3D" id="3.90.1150.10">
    <property type="entry name" value="Aspartate Aminotransferase, domain 1"/>
    <property type="match status" value="1"/>
</dbReference>
<keyword evidence="5" id="KW-1185">Reference proteome</keyword>
<organism evidence="4 5">
    <name type="scientific">Hyalangium minutum</name>
    <dbReference type="NCBI Taxonomy" id="394096"/>
    <lineage>
        <taxon>Bacteria</taxon>
        <taxon>Pseudomonadati</taxon>
        <taxon>Myxococcota</taxon>
        <taxon>Myxococcia</taxon>
        <taxon>Myxococcales</taxon>
        <taxon>Cystobacterineae</taxon>
        <taxon>Archangiaceae</taxon>
        <taxon>Hyalangium</taxon>
    </lineage>
</organism>
<evidence type="ECO:0000256" key="2">
    <source>
        <dbReference type="ARBA" id="ARBA00022898"/>
    </source>
</evidence>
<gene>
    <name evidence="4" type="ORF">DB31_1061</name>
</gene>
<dbReference type="GO" id="GO:0030170">
    <property type="term" value="F:pyridoxal phosphate binding"/>
    <property type="evidence" value="ECO:0007669"/>
    <property type="project" value="InterPro"/>
</dbReference>
<comment type="similarity">
    <text evidence="3">Belongs to the class-III pyridoxal-phosphate-dependent aminotransferase family.</text>
</comment>
<comment type="cofactor">
    <cofactor evidence="1">
        <name>pyridoxal 5'-phosphate</name>
        <dbReference type="ChEBI" id="CHEBI:597326"/>
    </cofactor>
</comment>
<dbReference type="RefSeq" id="WP_044192509.1">
    <property type="nucleotide sequence ID" value="NZ_JMCB01000010.1"/>
</dbReference>
<dbReference type="InterPro" id="IPR015422">
    <property type="entry name" value="PyrdxlP-dep_Trfase_small"/>
</dbReference>
<dbReference type="InterPro" id="IPR015424">
    <property type="entry name" value="PyrdxlP-dep_Trfase"/>
</dbReference>